<feature type="signal peptide" evidence="6">
    <location>
        <begin position="1"/>
        <end position="20"/>
    </location>
</feature>
<keyword evidence="4" id="KW-0564">Palmitate</keyword>
<keyword evidence="2 6" id="KW-0732">Signal</keyword>
<dbReference type="InterPro" id="IPR010305">
    <property type="entry name" value="YgdI/YgdR-like"/>
</dbReference>
<dbReference type="AlphaFoldDB" id="A0A1C2DH62"/>
<dbReference type="InterPro" id="IPR047807">
    <property type="entry name" value="YgdI/YgdR-like_SH3-like"/>
</dbReference>
<keyword evidence="5" id="KW-0449">Lipoprotein</keyword>
<gene>
    <name evidence="8" type="ORF">BBI10_20730</name>
</gene>
<evidence type="ECO:0000313" key="9">
    <source>
        <dbReference type="Proteomes" id="UP000095143"/>
    </source>
</evidence>
<keyword evidence="3" id="KW-0472">Membrane</keyword>
<evidence type="ECO:0000313" key="8">
    <source>
        <dbReference type="EMBL" id="OCX13986.1"/>
    </source>
</evidence>
<dbReference type="OrthoDB" id="195643at2"/>
<feature type="domain" description="Lipoprotein YgdI/YgdR-like SH3-like" evidence="7">
    <location>
        <begin position="25"/>
        <end position="73"/>
    </location>
</feature>
<accession>A0A1C2DH62</accession>
<evidence type="ECO:0000256" key="1">
    <source>
        <dbReference type="ARBA" id="ARBA00022475"/>
    </source>
</evidence>
<evidence type="ECO:0000256" key="5">
    <source>
        <dbReference type="ARBA" id="ARBA00023288"/>
    </source>
</evidence>
<dbReference type="PROSITE" id="PS51257">
    <property type="entry name" value="PROKAR_LIPOPROTEIN"/>
    <property type="match status" value="1"/>
</dbReference>
<comment type="caution">
    <text evidence="8">The sequence shown here is derived from an EMBL/GenBank/DDBJ whole genome shotgun (WGS) entry which is preliminary data.</text>
</comment>
<dbReference type="EMBL" id="MDEN01000068">
    <property type="protein sequence ID" value="OCX13986.1"/>
    <property type="molecule type" value="Genomic_DNA"/>
</dbReference>
<reference evidence="8 9" key="1">
    <citation type="submission" date="2016-08" db="EMBL/GenBank/DDBJ databases">
        <title>Whole genome sequence of Pseudomonas graminis strain UASWS1507, a potential biological control agent for agriculture.</title>
        <authorList>
            <person name="Crovadore J."/>
            <person name="Calmin G."/>
            <person name="Chablais R."/>
            <person name="Cochard B."/>
            <person name="Lefort F."/>
        </authorList>
    </citation>
    <scope>NUCLEOTIDE SEQUENCE [LARGE SCALE GENOMIC DNA]</scope>
    <source>
        <strain evidence="8 9">UASWS1507</strain>
    </source>
</reference>
<name>A0A1C2DH62_9PSED</name>
<dbReference type="RefSeq" id="WP_065991497.1">
    <property type="nucleotide sequence ID" value="NZ_MDEN01000068.1"/>
</dbReference>
<dbReference type="Proteomes" id="UP000095143">
    <property type="component" value="Unassembled WGS sequence"/>
</dbReference>
<dbReference type="InterPro" id="IPR010920">
    <property type="entry name" value="LSM_dom_sf"/>
</dbReference>
<evidence type="ECO:0000256" key="3">
    <source>
        <dbReference type="ARBA" id="ARBA00023136"/>
    </source>
</evidence>
<keyword evidence="1" id="KW-1003">Cell membrane</keyword>
<dbReference type="SUPFAM" id="SSF50182">
    <property type="entry name" value="Sm-like ribonucleoproteins"/>
    <property type="match status" value="1"/>
</dbReference>
<evidence type="ECO:0000259" key="7">
    <source>
        <dbReference type="Pfam" id="PF06004"/>
    </source>
</evidence>
<evidence type="ECO:0000256" key="2">
    <source>
        <dbReference type="ARBA" id="ARBA00022729"/>
    </source>
</evidence>
<evidence type="ECO:0000256" key="6">
    <source>
        <dbReference type="SAM" id="SignalP"/>
    </source>
</evidence>
<dbReference type="Pfam" id="PF06004">
    <property type="entry name" value="DUF903"/>
    <property type="match status" value="1"/>
</dbReference>
<sequence length="74" mass="8263">MKQRTLPAAFLLALSLASLAGCSSPTVITLNDGREIQATDEPKYDEDSGFYEFKQLDGKETRINKDQVRTVKEL</sequence>
<dbReference type="NCBIfam" id="NF033216">
    <property type="entry name" value="lipo_YgdI_YgdR"/>
    <property type="match status" value="1"/>
</dbReference>
<evidence type="ECO:0000256" key="4">
    <source>
        <dbReference type="ARBA" id="ARBA00023139"/>
    </source>
</evidence>
<feature type="chain" id="PRO_5008659330" description="Lipoprotein YgdI/YgdR-like SH3-like domain-containing protein" evidence="6">
    <location>
        <begin position="21"/>
        <end position="74"/>
    </location>
</feature>
<protein>
    <recommendedName>
        <fullName evidence="7">Lipoprotein YgdI/YgdR-like SH3-like domain-containing protein</fullName>
    </recommendedName>
</protein>
<organism evidence="8 9">
    <name type="scientific">Pseudomonas graminis</name>
    <dbReference type="NCBI Taxonomy" id="158627"/>
    <lineage>
        <taxon>Bacteria</taxon>
        <taxon>Pseudomonadati</taxon>
        <taxon>Pseudomonadota</taxon>
        <taxon>Gammaproteobacteria</taxon>
        <taxon>Pseudomonadales</taxon>
        <taxon>Pseudomonadaceae</taxon>
        <taxon>Pseudomonas</taxon>
    </lineage>
</organism>
<proteinExistence type="predicted"/>
<dbReference type="Gene3D" id="2.30.30.100">
    <property type="match status" value="1"/>
</dbReference>
<dbReference type="STRING" id="158627.BW687_12330"/>
<dbReference type="PANTHER" id="PTHR37011:SF1">
    <property type="entry name" value="POT FAMILY PEPTIDE TRANSPORT PROTEIN"/>
    <property type="match status" value="1"/>
</dbReference>
<dbReference type="PANTHER" id="PTHR37011">
    <property type="entry name" value="POT FAMILY PEPTIDE TRANSPORT PROTEIN-RELATED"/>
    <property type="match status" value="1"/>
</dbReference>